<keyword evidence="3" id="KW-0378">Hydrolase</keyword>
<evidence type="ECO:0000256" key="5">
    <source>
        <dbReference type="PIRSR" id="PIRSR001220-2"/>
    </source>
</evidence>
<dbReference type="InterPro" id="IPR027473">
    <property type="entry name" value="L-asparaginase_C"/>
</dbReference>
<evidence type="ECO:0000256" key="1">
    <source>
        <dbReference type="ARBA" id="ARBA00010518"/>
    </source>
</evidence>
<proteinExistence type="inferred from homology"/>
<dbReference type="PROSITE" id="PS00144">
    <property type="entry name" value="ASN_GLN_ASE_1"/>
    <property type="match status" value="1"/>
</dbReference>
<dbReference type="GO" id="GO:0004067">
    <property type="term" value="F:asparaginase activity"/>
    <property type="evidence" value="ECO:0007669"/>
    <property type="project" value="UniProtKB-UniRule"/>
</dbReference>
<evidence type="ECO:0000256" key="4">
    <source>
        <dbReference type="PIRSR" id="PIRSR001220-1"/>
    </source>
</evidence>
<dbReference type="InterPro" id="IPR036152">
    <property type="entry name" value="Asp/glu_Ase-like_sf"/>
</dbReference>
<dbReference type="KEGG" id="saca:FFV09_04155"/>
<dbReference type="SUPFAM" id="SSF53774">
    <property type="entry name" value="Glutaminase/Asparaginase"/>
    <property type="match status" value="1"/>
</dbReference>
<sequence length="397" mass="41116">MSTLSMKVMKAVLALGVTAAAAAPVVRLPGASAAETVPGTVVASTPAPAGTSAAPAAKTLPKVEVIATGGTIAGQSADATSFANYRAGTLLIADMVAELPDKNKIAQVSTYQFGNSGSSAYSIPDLYDLSLRVDKALETQDAVVVTSGTDTMEEIAYFLDLTVRSSKPVVVTGSMRPWTVIGSDAQANLYNAIKLAASGKTEYFGTVLMLNDEFHAAREVTKSNAYRTDTFVTPELGALGYIDEAGVRVYRAPYRALLGAADWKTPFDLAKLDKKSLAKVEIAYSYQDAGAGAISAFVADGADGIVTAGTGAGGISRAMSAERTAAIAEHDTVFVATTRTGSGSNYSSGANIIAGDNLNAVHARLMLLLSLSFSSDFDTIKGWFDTYGAGQVSVPKK</sequence>
<evidence type="ECO:0000259" key="9">
    <source>
        <dbReference type="Pfam" id="PF17763"/>
    </source>
</evidence>
<feature type="domain" description="L-asparaginase N-terminal" evidence="8">
    <location>
        <begin position="62"/>
        <end position="253"/>
    </location>
</feature>
<dbReference type="Pfam" id="PF17763">
    <property type="entry name" value="Asparaginase_C"/>
    <property type="match status" value="1"/>
</dbReference>
<keyword evidence="7" id="KW-0732">Signal</keyword>
<organism evidence="10 11">
    <name type="scientific">Saccharibacillus brassicae</name>
    <dbReference type="NCBI Taxonomy" id="2583377"/>
    <lineage>
        <taxon>Bacteria</taxon>
        <taxon>Bacillati</taxon>
        <taxon>Bacillota</taxon>
        <taxon>Bacilli</taxon>
        <taxon>Bacillales</taxon>
        <taxon>Paenibacillaceae</taxon>
        <taxon>Saccharibacillus</taxon>
    </lineage>
</organism>
<keyword evidence="11" id="KW-1185">Reference proteome</keyword>
<dbReference type="InterPro" id="IPR020827">
    <property type="entry name" value="Asparaginase/glutaminase_AS1"/>
</dbReference>
<dbReference type="InterPro" id="IPR004550">
    <property type="entry name" value="AsnASE_II"/>
</dbReference>
<evidence type="ECO:0000256" key="7">
    <source>
        <dbReference type="SAM" id="SignalP"/>
    </source>
</evidence>
<dbReference type="Proteomes" id="UP000316968">
    <property type="component" value="Chromosome"/>
</dbReference>
<dbReference type="SMART" id="SM00870">
    <property type="entry name" value="Asparaginase"/>
    <property type="match status" value="1"/>
</dbReference>
<evidence type="ECO:0000256" key="3">
    <source>
        <dbReference type="ARBA" id="ARBA00022801"/>
    </source>
</evidence>
<feature type="domain" description="Asparaginase/glutaminase C-terminal" evidence="9">
    <location>
        <begin position="279"/>
        <end position="384"/>
    </location>
</feature>
<dbReference type="Gene3D" id="3.40.50.1170">
    <property type="entry name" value="L-asparaginase, N-terminal domain"/>
    <property type="match status" value="1"/>
</dbReference>
<evidence type="ECO:0000256" key="2">
    <source>
        <dbReference type="ARBA" id="ARBA00012920"/>
    </source>
</evidence>
<evidence type="ECO:0000256" key="6">
    <source>
        <dbReference type="PROSITE-ProRule" id="PRU10099"/>
    </source>
</evidence>
<feature type="active site" description="O-isoaspartyl threonine intermediate" evidence="4">
    <location>
        <position position="71"/>
    </location>
</feature>
<dbReference type="FunFam" id="3.40.50.1170:FF:000001">
    <property type="entry name" value="L-asparaginase 2"/>
    <property type="match status" value="1"/>
</dbReference>
<dbReference type="AlphaFoldDB" id="A0A4Y6UUV8"/>
<dbReference type="PIRSF" id="PIRSF001220">
    <property type="entry name" value="L-ASNase_gatD"/>
    <property type="match status" value="1"/>
</dbReference>
<evidence type="ECO:0000313" key="10">
    <source>
        <dbReference type="EMBL" id="QDH20121.1"/>
    </source>
</evidence>
<dbReference type="Gene3D" id="3.40.50.40">
    <property type="match status" value="1"/>
</dbReference>
<feature type="signal peptide" evidence="7">
    <location>
        <begin position="1"/>
        <end position="22"/>
    </location>
</feature>
<feature type="chain" id="PRO_5038349135" description="asparaginase" evidence="7">
    <location>
        <begin position="23"/>
        <end position="397"/>
    </location>
</feature>
<dbReference type="SFLD" id="SFLDS00057">
    <property type="entry name" value="Glutaminase/Asparaginase"/>
    <property type="match status" value="1"/>
</dbReference>
<dbReference type="EC" id="3.5.1.1" evidence="2"/>
<dbReference type="InterPro" id="IPR027474">
    <property type="entry name" value="L-asparaginase_N"/>
</dbReference>
<reference evidence="10 11" key="1">
    <citation type="submission" date="2019-06" db="EMBL/GenBank/DDBJ databases">
        <title>Saccharibacillus brassicae sp. nov., an endophytic bacterium isolated from Chinese cabbage seeds (Brassica pekinensis).</title>
        <authorList>
            <person name="Jiang L."/>
            <person name="Lee J."/>
            <person name="Kim S.W."/>
        </authorList>
    </citation>
    <scope>NUCLEOTIDE SEQUENCE [LARGE SCALE GENOMIC DNA]</scope>
    <source>
        <strain evidence="11">KCTC 43072 / ATSA2</strain>
    </source>
</reference>
<accession>A0A4Y6UUV8</accession>
<dbReference type="PROSITE" id="PS51732">
    <property type="entry name" value="ASN_GLN_ASE_3"/>
    <property type="match status" value="1"/>
</dbReference>
<dbReference type="EMBL" id="CP041217">
    <property type="protein sequence ID" value="QDH20121.1"/>
    <property type="molecule type" value="Genomic_DNA"/>
</dbReference>
<dbReference type="InterPro" id="IPR037152">
    <property type="entry name" value="L-asparaginase_N_sf"/>
</dbReference>
<name>A0A4Y6UUV8_SACBS</name>
<dbReference type="GO" id="GO:0006528">
    <property type="term" value="P:asparagine metabolic process"/>
    <property type="evidence" value="ECO:0007669"/>
    <property type="project" value="InterPro"/>
</dbReference>
<feature type="binding site" evidence="5">
    <location>
        <begin position="149"/>
        <end position="150"/>
    </location>
    <ligand>
        <name>substrate</name>
    </ligand>
</feature>
<dbReference type="PIRSF" id="PIRSF500176">
    <property type="entry name" value="L_ASNase"/>
    <property type="match status" value="1"/>
</dbReference>
<evidence type="ECO:0000313" key="11">
    <source>
        <dbReference type="Proteomes" id="UP000316968"/>
    </source>
</evidence>
<dbReference type="PANTHER" id="PTHR11707">
    <property type="entry name" value="L-ASPARAGINASE"/>
    <property type="match status" value="1"/>
</dbReference>
<dbReference type="RefSeq" id="WP_141446507.1">
    <property type="nucleotide sequence ID" value="NZ_CP041217.1"/>
</dbReference>
<dbReference type="CDD" id="cd08964">
    <property type="entry name" value="L-asparaginase_II"/>
    <property type="match status" value="1"/>
</dbReference>
<dbReference type="Pfam" id="PF00710">
    <property type="entry name" value="Asparaginase"/>
    <property type="match status" value="1"/>
</dbReference>
<feature type="active site" evidence="6">
    <location>
        <position position="71"/>
    </location>
</feature>
<dbReference type="PANTHER" id="PTHR11707:SF28">
    <property type="entry name" value="60 KDA LYSOPHOSPHOLIPASE"/>
    <property type="match status" value="1"/>
</dbReference>
<evidence type="ECO:0000259" key="8">
    <source>
        <dbReference type="Pfam" id="PF00710"/>
    </source>
</evidence>
<protein>
    <recommendedName>
        <fullName evidence="2">asparaginase</fullName>
        <ecNumber evidence="2">3.5.1.1</ecNumber>
    </recommendedName>
</protein>
<comment type="similarity">
    <text evidence="1">Belongs to the asparaginase 1 family.</text>
</comment>
<dbReference type="InterPro" id="IPR040919">
    <property type="entry name" value="Asparaginase_C"/>
</dbReference>
<dbReference type="PRINTS" id="PR00139">
    <property type="entry name" value="ASNGLNASE"/>
</dbReference>
<gene>
    <name evidence="10" type="ORF">FFV09_04155</name>
</gene>
<feature type="binding site" evidence="5">
    <location>
        <position position="118"/>
    </location>
    <ligand>
        <name>substrate</name>
    </ligand>
</feature>
<dbReference type="InterPro" id="IPR006034">
    <property type="entry name" value="Asparaginase/glutaminase-like"/>
</dbReference>
<dbReference type="OrthoDB" id="9788068at2"/>